<feature type="region of interest" description="Disordered" evidence="2">
    <location>
        <begin position="177"/>
        <end position="206"/>
    </location>
</feature>
<dbReference type="PANTHER" id="PTHR39160:SF4">
    <property type="entry name" value="RESUSCITATION-PROMOTING FACTOR RPFB"/>
    <property type="match status" value="1"/>
</dbReference>
<protein>
    <submittedName>
        <fullName evidence="6">Peptidoglycan-binding protein</fullName>
    </submittedName>
</protein>
<dbReference type="InterPro" id="IPR010611">
    <property type="entry name" value="3D_dom"/>
</dbReference>
<dbReference type="PANTHER" id="PTHR39160">
    <property type="entry name" value="CELL WALL-BINDING PROTEIN YOCH"/>
    <property type="match status" value="1"/>
</dbReference>
<proteinExistence type="predicted"/>
<dbReference type="InterPro" id="IPR051933">
    <property type="entry name" value="Resuscitation_pf_RpfB"/>
</dbReference>
<evidence type="ECO:0000313" key="6">
    <source>
        <dbReference type="EMBL" id="KYG34888.1"/>
    </source>
</evidence>
<comment type="caution">
    <text evidence="6">The sequence shown here is derived from an EMBL/GenBank/DDBJ whole genome shotgun (WGS) entry which is preliminary data.</text>
</comment>
<dbReference type="Gene3D" id="1.10.101.10">
    <property type="entry name" value="PGBD-like superfamily/PGBD"/>
    <property type="match status" value="2"/>
</dbReference>
<dbReference type="SUPFAM" id="SSF47090">
    <property type="entry name" value="PGBD-like"/>
    <property type="match status" value="2"/>
</dbReference>
<evidence type="ECO:0000313" key="7">
    <source>
        <dbReference type="Proteomes" id="UP000075806"/>
    </source>
</evidence>
<dbReference type="CDD" id="cd22786">
    <property type="entry name" value="DPBB_YuiC-like"/>
    <property type="match status" value="1"/>
</dbReference>
<dbReference type="OrthoDB" id="9798935at2"/>
<evidence type="ECO:0000256" key="3">
    <source>
        <dbReference type="SAM" id="SignalP"/>
    </source>
</evidence>
<reference evidence="6" key="1">
    <citation type="submission" date="2016-02" db="EMBL/GenBank/DDBJ databases">
        <title>Genome sequence of Bacillus trypoxylicola KCTC 13244(T).</title>
        <authorList>
            <person name="Jeong H."/>
            <person name="Park S.-H."/>
            <person name="Choi S.-K."/>
        </authorList>
    </citation>
    <scope>NUCLEOTIDE SEQUENCE [LARGE SCALE GENOMIC DNA]</scope>
    <source>
        <strain evidence="6">KCTC 13244</strain>
    </source>
</reference>
<evidence type="ECO:0000256" key="2">
    <source>
        <dbReference type="SAM" id="MobiDB-lite"/>
    </source>
</evidence>
<dbReference type="InterPro" id="IPR036366">
    <property type="entry name" value="PGBDSf"/>
</dbReference>
<dbReference type="AlphaFoldDB" id="A0A162F6D4"/>
<dbReference type="InterPro" id="IPR002477">
    <property type="entry name" value="Peptidoglycan-bd-like"/>
</dbReference>
<dbReference type="RefSeq" id="WP_061947142.1">
    <property type="nucleotide sequence ID" value="NZ_LTAO01000001.1"/>
</dbReference>
<evidence type="ECO:0000259" key="4">
    <source>
        <dbReference type="Pfam" id="PF01471"/>
    </source>
</evidence>
<sequence>MMKTNKATAIRNLGLPIVAAGAILFFTPSHAGAEKLEDNVLLKGMDGDQIEELQEKLFEDGFLDKEAIHGSYDNDTKEAVKSFQKEHQLYIDGIAGPQTMGAIMVLEEGDDGIYVKALQKILGDFDYYDGEITGDFDNETKNAVKKAQKDLQITVDGIAGPDTFGSLYNGVYNTEETLESSENKEVAPVATSQPNNNESSESDNADGTVLTMEATAYTAECEGCSGITATGIDLLADRNKKVIAVDPSVIPLGTRVHVEGYGEAIAGDTGGAIKGNKVDLHVPTKNEAIQFGRQNVKVTILD</sequence>
<dbReference type="Pfam" id="PF06725">
    <property type="entry name" value="3D"/>
    <property type="match status" value="1"/>
</dbReference>
<organism evidence="6 7">
    <name type="scientific">Alkalihalobacillus trypoxylicola</name>
    <dbReference type="NCBI Taxonomy" id="519424"/>
    <lineage>
        <taxon>Bacteria</taxon>
        <taxon>Bacillati</taxon>
        <taxon>Bacillota</taxon>
        <taxon>Bacilli</taxon>
        <taxon>Bacillales</taxon>
        <taxon>Bacillaceae</taxon>
        <taxon>Alkalihalobacillus</taxon>
    </lineage>
</organism>
<dbReference type="STRING" id="519424.AZF04_00720"/>
<dbReference type="Proteomes" id="UP000075806">
    <property type="component" value="Unassembled WGS sequence"/>
</dbReference>
<keyword evidence="1 3" id="KW-0732">Signal</keyword>
<dbReference type="InterPro" id="IPR036908">
    <property type="entry name" value="RlpA-like_sf"/>
</dbReference>
<feature type="domain" description="Peptidoglycan binding-like" evidence="4">
    <location>
        <begin position="115"/>
        <end position="166"/>
    </location>
</feature>
<dbReference type="GO" id="GO:0009254">
    <property type="term" value="P:peptidoglycan turnover"/>
    <property type="evidence" value="ECO:0007669"/>
    <property type="project" value="InterPro"/>
</dbReference>
<accession>A0A162F6D4</accession>
<feature type="domain" description="3D" evidence="5">
    <location>
        <begin position="241"/>
        <end position="301"/>
    </location>
</feature>
<evidence type="ECO:0000256" key="1">
    <source>
        <dbReference type="ARBA" id="ARBA00022729"/>
    </source>
</evidence>
<feature type="domain" description="Peptidoglycan binding-like" evidence="4">
    <location>
        <begin position="47"/>
        <end position="103"/>
    </location>
</feature>
<dbReference type="InterPro" id="IPR036365">
    <property type="entry name" value="PGBD-like_sf"/>
</dbReference>
<dbReference type="GO" id="GO:0019867">
    <property type="term" value="C:outer membrane"/>
    <property type="evidence" value="ECO:0007669"/>
    <property type="project" value="InterPro"/>
</dbReference>
<dbReference type="GO" id="GO:0004553">
    <property type="term" value="F:hydrolase activity, hydrolyzing O-glycosyl compounds"/>
    <property type="evidence" value="ECO:0007669"/>
    <property type="project" value="InterPro"/>
</dbReference>
<dbReference type="SUPFAM" id="SSF50685">
    <property type="entry name" value="Barwin-like endoglucanases"/>
    <property type="match status" value="1"/>
</dbReference>
<gene>
    <name evidence="6" type="ORF">AZF04_00720</name>
</gene>
<keyword evidence="7" id="KW-1185">Reference proteome</keyword>
<dbReference type="EMBL" id="LTAO01000001">
    <property type="protein sequence ID" value="KYG34888.1"/>
    <property type="molecule type" value="Genomic_DNA"/>
</dbReference>
<evidence type="ECO:0000259" key="5">
    <source>
        <dbReference type="Pfam" id="PF06725"/>
    </source>
</evidence>
<feature type="signal peptide" evidence="3">
    <location>
        <begin position="1"/>
        <end position="31"/>
    </location>
</feature>
<dbReference type="Gene3D" id="2.40.40.10">
    <property type="entry name" value="RlpA-like domain"/>
    <property type="match status" value="1"/>
</dbReference>
<dbReference type="Pfam" id="PF01471">
    <property type="entry name" value="PG_binding_1"/>
    <property type="match status" value="2"/>
</dbReference>
<name>A0A162F6D4_9BACI</name>
<feature type="chain" id="PRO_5038901457" evidence="3">
    <location>
        <begin position="32"/>
        <end position="302"/>
    </location>
</feature>